<evidence type="ECO:0000313" key="1">
    <source>
        <dbReference type="EMBL" id="KKM63671.1"/>
    </source>
</evidence>
<proteinExistence type="predicted"/>
<sequence>MTQEIYDGDKKQVFVSYHFTTMDAKFNGFGNYIGEFNMEIYKGNLAKFIQDLEKSIAMSLEQNIGKKVAIKVLYFR</sequence>
<accession>A0A0F9JMN1</accession>
<dbReference type="AlphaFoldDB" id="A0A0F9JMN1"/>
<protein>
    <submittedName>
        <fullName evidence="1">Uncharacterized protein</fullName>
    </submittedName>
</protein>
<name>A0A0F9JMN1_9ZZZZ</name>
<organism evidence="1">
    <name type="scientific">marine sediment metagenome</name>
    <dbReference type="NCBI Taxonomy" id="412755"/>
    <lineage>
        <taxon>unclassified sequences</taxon>
        <taxon>metagenomes</taxon>
        <taxon>ecological metagenomes</taxon>
    </lineage>
</organism>
<reference evidence="1" key="1">
    <citation type="journal article" date="2015" name="Nature">
        <title>Complex archaea that bridge the gap between prokaryotes and eukaryotes.</title>
        <authorList>
            <person name="Spang A."/>
            <person name="Saw J.H."/>
            <person name="Jorgensen S.L."/>
            <person name="Zaremba-Niedzwiedzka K."/>
            <person name="Martijn J."/>
            <person name="Lind A.E."/>
            <person name="van Eijk R."/>
            <person name="Schleper C."/>
            <person name="Guy L."/>
            <person name="Ettema T.J."/>
        </authorList>
    </citation>
    <scope>NUCLEOTIDE SEQUENCE</scope>
</reference>
<comment type="caution">
    <text evidence="1">The sequence shown here is derived from an EMBL/GenBank/DDBJ whole genome shotgun (WGS) entry which is preliminary data.</text>
</comment>
<gene>
    <name evidence="1" type="ORF">LCGC14_1509150</name>
</gene>
<dbReference type="EMBL" id="LAZR01011057">
    <property type="protein sequence ID" value="KKM63671.1"/>
    <property type="molecule type" value="Genomic_DNA"/>
</dbReference>